<organism evidence="1 2">
    <name type="scientific">Cotesia glomerata</name>
    <name type="common">Lepidopteran parasitic wasp</name>
    <name type="synonym">Apanteles glomeratus</name>
    <dbReference type="NCBI Taxonomy" id="32391"/>
    <lineage>
        <taxon>Eukaryota</taxon>
        <taxon>Metazoa</taxon>
        <taxon>Ecdysozoa</taxon>
        <taxon>Arthropoda</taxon>
        <taxon>Hexapoda</taxon>
        <taxon>Insecta</taxon>
        <taxon>Pterygota</taxon>
        <taxon>Neoptera</taxon>
        <taxon>Endopterygota</taxon>
        <taxon>Hymenoptera</taxon>
        <taxon>Apocrita</taxon>
        <taxon>Ichneumonoidea</taxon>
        <taxon>Braconidae</taxon>
        <taxon>Microgastrinae</taxon>
        <taxon>Cotesia</taxon>
    </lineage>
</organism>
<gene>
    <name evidence="1" type="ORF">KQX54_014398</name>
</gene>
<keyword evidence="2" id="KW-1185">Reference proteome</keyword>
<dbReference type="EMBL" id="JAHXZJ010000747">
    <property type="protein sequence ID" value="KAH0558102.1"/>
    <property type="molecule type" value="Genomic_DNA"/>
</dbReference>
<sequence>MPKPFHLMGSESPRSVDEIMAKNGIKSTCRCDKCNAMVKLLDKEIQRYWEKSIAFWLHHHNFNYIDKCKLMELMKNDLGKFDNKVTESGDDFCSNSPHIYERIIDYQSLNSYLDYLDKNTNELELINPFSM</sequence>
<protein>
    <submittedName>
        <fullName evidence="1">Uncharacterized protein</fullName>
    </submittedName>
</protein>
<name>A0AAV7IVF8_COTGL</name>
<evidence type="ECO:0000313" key="2">
    <source>
        <dbReference type="Proteomes" id="UP000826195"/>
    </source>
</evidence>
<dbReference type="Proteomes" id="UP000826195">
    <property type="component" value="Unassembled WGS sequence"/>
</dbReference>
<dbReference type="AlphaFoldDB" id="A0AAV7IVF8"/>
<accession>A0AAV7IVF8</accession>
<reference evidence="1 2" key="1">
    <citation type="journal article" date="2021" name="J. Hered.">
        <title>A chromosome-level genome assembly of the parasitoid wasp, Cotesia glomerata (Hymenoptera: Braconidae).</title>
        <authorList>
            <person name="Pinto B.J."/>
            <person name="Weis J.J."/>
            <person name="Gamble T."/>
            <person name="Ode P.J."/>
            <person name="Paul R."/>
            <person name="Zaspel J.M."/>
        </authorList>
    </citation>
    <scope>NUCLEOTIDE SEQUENCE [LARGE SCALE GENOMIC DNA]</scope>
    <source>
        <strain evidence="1">CgM1</strain>
    </source>
</reference>
<proteinExistence type="predicted"/>
<comment type="caution">
    <text evidence="1">The sequence shown here is derived from an EMBL/GenBank/DDBJ whole genome shotgun (WGS) entry which is preliminary data.</text>
</comment>
<evidence type="ECO:0000313" key="1">
    <source>
        <dbReference type="EMBL" id="KAH0558102.1"/>
    </source>
</evidence>